<organism evidence="2 3">
    <name type="scientific">Streptomyces siamensis</name>
    <dbReference type="NCBI Taxonomy" id="1274986"/>
    <lineage>
        <taxon>Bacteria</taxon>
        <taxon>Bacillati</taxon>
        <taxon>Actinomycetota</taxon>
        <taxon>Actinomycetes</taxon>
        <taxon>Kitasatosporales</taxon>
        <taxon>Streptomycetaceae</taxon>
        <taxon>Streptomyces</taxon>
    </lineage>
</organism>
<dbReference type="Pfam" id="PF06912">
    <property type="entry name" value="DUF1275"/>
    <property type="match status" value="1"/>
</dbReference>
<comment type="caution">
    <text evidence="2">The sequence shown here is derived from an EMBL/GenBank/DDBJ whole genome shotgun (WGS) entry which is preliminary data.</text>
</comment>
<feature type="transmembrane region" description="Helical" evidence="1">
    <location>
        <begin position="20"/>
        <end position="39"/>
    </location>
</feature>
<keyword evidence="1" id="KW-1133">Transmembrane helix</keyword>
<proteinExistence type="predicted"/>
<dbReference type="EMBL" id="BAABKB010000021">
    <property type="protein sequence ID" value="GAA5020104.1"/>
    <property type="molecule type" value="Genomic_DNA"/>
</dbReference>
<feature type="transmembrane region" description="Helical" evidence="1">
    <location>
        <begin position="169"/>
        <end position="188"/>
    </location>
</feature>
<evidence type="ECO:0000313" key="3">
    <source>
        <dbReference type="Proteomes" id="UP001501759"/>
    </source>
</evidence>
<reference evidence="3" key="1">
    <citation type="journal article" date="2019" name="Int. J. Syst. Evol. Microbiol.">
        <title>The Global Catalogue of Microorganisms (GCM) 10K type strain sequencing project: providing services to taxonomists for standard genome sequencing and annotation.</title>
        <authorList>
            <consortium name="The Broad Institute Genomics Platform"/>
            <consortium name="The Broad Institute Genome Sequencing Center for Infectious Disease"/>
            <person name="Wu L."/>
            <person name="Ma J."/>
        </authorList>
    </citation>
    <scope>NUCLEOTIDE SEQUENCE [LARGE SCALE GENOMIC DNA]</scope>
    <source>
        <strain evidence="3">JCM 18409</strain>
    </source>
</reference>
<dbReference type="PANTHER" id="PTHR37314">
    <property type="entry name" value="SLR0142 PROTEIN"/>
    <property type="match status" value="1"/>
</dbReference>
<feature type="transmembrane region" description="Helical" evidence="1">
    <location>
        <begin position="194"/>
        <end position="212"/>
    </location>
</feature>
<gene>
    <name evidence="2" type="ORF">GCM10023335_49450</name>
</gene>
<evidence type="ECO:0000313" key="2">
    <source>
        <dbReference type="EMBL" id="GAA5020104.1"/>
    </source>
</evidence>
<dbReference type="InterPro" id="IPR010699">
    <property type="entry name" value="DUF1275"/>
</dbReference>
<keyword evidence="1" id="KW-0812">Transmembrane</keyword>
<dbReference type="PANTHER" id="PTHR37314:SF4">
    <property type="entry name" value="UPF0700 TRANSMEMBRANE PROTEIN YOAK"/>
    <property type="match status" value="1"/>
</dbReference>
<keyword evidence="1" id="KW-0472">Membrane</keyword>
<accession>A0ABP9J619</accession>
<feature type="transmembrane region" description="Helical" evidence="1">
    <location>
        <begin position="111"/>
        <end position="133"/>
    </location>
</feature>
<feature type="transmembrane region" description="Helical" evidence="1">
    <location>
        <begin position="77"/>
        <end position="99"/>
    </location>
</feature>
<evidence type="ECO:0000256" key="1">
    <source>
        <dbReference type="SAM" id="Phobius"/>
    </source>
</evidence>
<sequence length="224" mass="23232">MATLTVLAGAVDAVSFLTMGHVFTALATGNLLFLAFAVAEAGQLPVARPAFALIAFALGAAVGGLGTSRLVARHRHWFAVALVVEGALLALAGAAALWRHGYGSLTAHPDMLVIVIVAFTMGLRADTAVRAAVPGMPTLLIQMSLVRLILDFAAPAPATPHRHMTRLRFVATVAGIFVGGVLGTLMTPWGTGRALLVIAAAVLVIALLYVLLPRYRLLASELVG</sequence>
<feature type="transmembrane region" description="Helical" evidence="1">
    <location>
        <begin position="51"/>
        <end position="71"/>
    </location>
</feature>
<dbReference type="Proteomes" id="UP001501759">
    <property type="component" value="Unassembled WGS sequence"/>
</dbReference>
<name>A0ABP9J619_9ACTN</name>
<protein>
    <submittedName>
        <fullName evidence="2">YoaK family protein</fullName>
    </submittedName>
</protein>
<keyword evidence="3" id="KW-1185">Reference proteome</keyword>